<gene>
    <name evidence="2" type="ORF">H2O73_09235</name>
</gene>
<evidence type="ECO:0000313" key="3">
    <source>
        <dbReference type="Proteomes" id="UP000571701"/>
    </source>
</evidence>
<proteinExistence type="predicted"/>
<feature type="signal peptide" evidence="1">
    <location>
        <begin position="1"/>
        <end position="26"/>
    </location>
</feature>
<dbReference type="Proteomes" id="UP000571701">
    <property type="component" value="Unassembled WGS sequence"/>
</dbReference>
<evidence type="ECO:0000313" key="2">
    <source>
        <dbReference type="EMBL" id="MBA5762525.1"/>
    </source>
</evidence>
<protein>
    <submittedName>
        <fullName evidence="2">Phosphate/phosphite/phosphonate ABC transporter substrate-binding protein</fullName>
    </submittedName>
</protein>
<feature type="chain" id="PRO_5031003484" evidence="1">
    <location>
        <begin position="27"/>
        <end position="320"/>
    </location>
</feature>
<dbReference type="EMBL" id="JACFYF010000004">
    <property type="protein sequence ID" value="MBA5762525.1"/>
    <property type="molecule type" value="Genomic_DNA"/>
</dbReference>
<dbReference type="Pfam" id="PF12974">
    <property type="entry name" value="Phosphonate-bd"/>
    <property type="match status" value="1"/>
</dbReference>
<keyword evidence="3" id="KW-1185">Reference proteome</keyword>
<dbReference type="PANTHER" id="PTHR35841">
    <property type="entry name" value="PHOSPHONATES-BINDING PERIPLASMIC PROTEIN"/>
    <property type="match status" value="1"/>
</dbReference>
<dbReference type="SUPFAM" id="SSF53850">
    <property type="entry name" value="Periplasmic binding protein-like II"/>
    <property type="match status" value="1"/>
</dbReference>
<dbReference type="AlphaFoldDB" id="A0A7W2FQQ1"/>
<keyword evidence="1" id="KW-0732">Signal</keyword>
<dbReference type="Gene3D" id="3.40.190.10">
    <property type="entry name" value="Periplasmic binding protein-like II"/>
    <property type="match status" value="2"/>
</dbReference>
<reference evidence="2 3" key="1">
    <citation type="submission" date="2020-07" db="EMBL/GenBank/DDBJ databases">
        <title>Vibrio marinisediminis sp. nov., isolated from marine sediment.</title>
        <authorList>
            <person name="Ji X."/>
        </authorList>
    </citation>
    <scope>NUCLEOTIDE SEQUENCE [LARGE SCALE GENOMIC DNA]</scope>
    <source>
        <strain evidence="2 3">404</strain>
    </source>
</reference>
<organism evidence="2 3">
    <name type="scientific">Vibrio marinisediminis</name>
    <dbReference type="NCBI Taxonomy" id="2758441"/>
    <lineage>
        <taxon>Bacteria</taxon>
        <taxon>Pseudomonadati</taxon>
        <taxon>Pseudomonadota</taxon>
        <taxon>Gammaproteobacteria</taxon>
        <taxon>Vibrionales</taxon>
        <taxon>Vibrionaceae</taxon>
        <taxon>Vibrio</taxon>
    </lineage>
</organism>
<comment type="caution">
    <text evidence="2">The sequence shown here is derived from an EMBL/GenBank/DDBJ whole genome shotgun (WGS) entry which is preliminary data.</text>
</comment>
<dbReference type="RefSeq" id="WP_182108559.1">
    <property type="nucleotide sequence ID" value="NZ_JACFYF010000004.1"/>
</dbReference>
<accession>A0A7W2FQQ1</accession>
<evidence type="ECO:0000256" key="1">
    <source>
        <dbReference type="SAM" id="SignalP"/>
    </source>
</evidence>
<dbReference type="PANTHER" id="PTHR35841:SF1">
    <property type="entry name" value="PHOSPHONATES-BINDING PERIPLASMIC PROTEIN"/>
    <property type="match status" value="1"/>
</dbReference>
<name>A0A7W2FQQ1_9VIBR</name>
<sequence length="320" mass="35870">MFRPLLLIKSLVLGSLLCSLSFSTYADLEEMNPSARENTLVVGVISSNPKKAFKRTQPFADYLASQLEHHNITSARIAVAKDTMQMANWLQNGQVDLLSDTAFSAYELVKDVDAQMLARRWKSGVAEYSTVFFSHSDNNIQSFEDLKGKVIAFEDRGSTSAFIIPSALLLQQGYELYELSSLRELPPADKIGYIFADEFSRKGGETNMMSWVHRKITAASAFSNLDWQEEIPDRIKPELNIFYTSQSIPRGIVLARHDMPLTLKNDLITILLSAHKNKAGQQALAAYKKTKKFDAISPSIKQSIDRVGEMKTLLNSHLVN</sequence>